<evidence type="ECO:0000313" key="1">
    <source>
        <dbReference type="EMBL" id="KAB7505973.1"/>
    </source>
</evidence>
<feature type="non-terminal residue" evidence="1">
    <location>
        <position position="156"/>
    </location>
</feature>
<keyword evidence="2" id="KW-1185">Reference proteome</keyword>
<gene>
    <name evidence="1" type="ORF">Anas_02848</name>
</gene>
<comment type="caution">
    <text evidence="1">The sequence shown here is derived from an EMBL/GenBank/DDBJ whole genome shotgun (WGS) entry which is preliminary data.</text>
</comment>
<reference evidence="1 2" key="1">
    <citation type="journal article" date="2019" name="PLoS Biol.">
        <title>Sex chromosomes control vertical transmission of feminizing Wolbachia symbionts in an isopod.</title>
        <authorList>
            <person name="Becking T."/>
            <person name="Chebbi M.A."/>
            <person name="Giraud I."/>
            <person name="Moumen B."/>
            <person name="Laverre T."/>
            <person name="Caubet Y."/>
            <person name="Peccoud J."/>
            <person name="Gilbert C."/>
            <person name="Cordaux R."/>
        </authorList>
    </citation>
    <scope>NUCLEOTIDE SEQUENCE [LARGE SCALE GENOMIC DNA]</scope>
    <source>
        <strain evidence="1">ANa2</strain>
        <tissue evidence="1">Whole body excluding digestive tract and cuticle</tissue>
    </source>
</reference>
<dbReference type="AlphaFoldDB" id="A0A5N5TH57"/>
<evidence type="ECO:0000313" key="2">
    <source>
        <dbReference type="Proteomes" id="UP000326759"/>
    </source>
</evidence>
<accession>A0A5N5TH57</accession>
<protein>
    <submittedName>
        <fullName evidence="1">Uncharacterized protein</fullName>
    </submittedName>
</protein>
<name>A0A5N5TH57_9CRUS</name>
<dbReference type="Proteomes" id="UP000326759">
    <property type="component" value="Unassembled WGS sequence"/>
</dbReference>
<sequence length="156" mass="18069">MKILRGCLSPQALWDIMANAPGELEQRDFLQKISSSLLQGLSILSRSLVSLYEDLRQHPSSGDIENLINKIRNVRKVFLYWIDIFSPSKEFDMVFGKHEVEAFNHLLSDPFFYIVSPRGYENILFILNMMQEPIYAQAKSLFDAVGFLRCTKDFLE</sequence>
<proteinExistence type="predicted"/>
<organism evidence="1 2">
    <name type="scientific">Armadillidium nasatum</name>
    <dbReference type="NCBI Taxonomy" id="96803"/>
    <lineage>
        <taxon>Eukaryota</taxon>
        <taxon>Metazoa</taxon>
        <taxon>Ecdysozoa</taxon>
        <taxon>Arthropoda</taxon>
        <taxon>Crustacea</taxon>
        <taxon>Multicrustacea</taxon>
        <taxon>Malacostraca</taxon>
        <taxon>Eumalacostraca</taxon>
        <taxon>Peracarida</taxon>
        <taxon>Isopoda</taxon>
        <taxon>Oniscidea</taxon>
        <taxon>Crinocheta</taxon>
        <taxon>Armadillidiidae</taxon>
        <taxon>Armadillidium</taxon>
    </lineage>
</organism>
<dbReference type="EMBL" id="SEYY01001045">
    <property type="protein sequence ID" value="KAB7505973.1"/>
    <property type="molecule type" value="Genomic_DNA"/>
</dbReference>